<dbReference type="PANTHER" id="PTHR46402">
    <property type="entry name" value="SET AND MYND DOMAIN-CONTAINING PROTEIN 5"/>
    <property type="match status" value="1"/>
</dbReference>
<keyword evidence="2" id="KW-0808">Transferase</keyword>
<evidence type="ECO:0000259" key="9">
    <source>
        <dbReference type="PROSITE" id="PS50280"/>
    </source>
</evidence>
<dbReference type="GO" id="GO:0032259">
    <property type="term" value="P:methylation"/>
    <property type="evidence" value="ECO:0007669"/>
    <property type="project" value="UniProtKB-KW"/>
</dbReference>
<gene>
    <name evidence="10" type="ORF">QCA50_000382</name>
</gene>
<dbReference type="PANTHER" id="PTHR46402:SF2">
    <property type="entry name" value="HISTONE-LYSINE N-TRIMETHYLTRANSFERASE SMYD5"/>
    <property type="match status" value="1"/>
</dbReference>
<dbReference type="AlphaFoldDB" id="A0AAW0GR74"/>
<evidence type="ECO:0000256" key="4">
    <source>
        <dbReference type="ARBA" id="ARBA00042380"/>
    </source>
</evidence>
<evidence type="ECO:0000256" key="3">
    <source>
        <dbReference type="ARBA" id="ARBA00022691"/>
    </source>
</evidence>
<accession>A0AAW0GR74</accession>
<evidence type="ECO:0000313" key="10">
    <source>
        <dbReference type="EMBL" id="KAK7695745.1"/>
    </source>
</evidence>
<feature type="domain" description="SET" evidence="9">
    <location>
        <begin position="1"/>
        <end position="105"/>
    </location>
</feature>
<dbReference type="GO" id="GO:0042799">
    <property type="term" value="F:histone H4K20 methyltransferase activity"/>
    <property type="evidence" value="ECO:0007669"/>
    <property type="project" value="TreeGrafter"/>
</dbReference>
<feature type="region of interest" description="Disordered" evidence="7">
    <location>
        <begin position="144"/>
        <end position="185"/>
    </location>
</feature>
<dbReference type="Gene3D" id="2.170.270.10">
    <property type="entry name" value="SET domain"/>
    <property type="match status" value="1"/>
</dbReference>
<dbReference type="Pfam" id="PF00856">
    <property type="entry name" value="SET"/>
    <property type="match status" value="1"/>
</dbReference>
<dbReference type="SUPFAM" id="SSF82199">
    <property type="entry name" value="SET domain"/>
    <property type="match status" value="1"/>
</dbReference>
<evidence type="ECO:0000256" key="2">
    <source>
        <dbReference type="ARBA" id="ARBA00022679"/>
    </source>
</evidence>
<dbReference type="CDD" id="cd20071">
    <property type="entry name" value="SET_SMYD"/>
    <property type="match status" value="1"/>
</dbReference>
<organism evidence="10 11">
    <name type="scientific">Cerrena zonata</name>
    <dbReference type="NCBI Taxonomy" id="2478898"/>
    <lineage>
        <taxon>Eukaryota</taxon>
        <taxon>Fungi</taxon>
        <taxon>Dikarya</taxon>
        <taxon>Basidiomycota</taxon>
        <taxon>Agaricomycotina</taxon>
        <taxon>Agaricomycetes</taxon>
        <taxon>Polyporales</taxon>
        <taxon>Cerrenaceae</taxon>
        <taxon>Cerrena</taxon>
    </lineage>
</organism>
<keyword evidence="8" id="KW-1133">Transmembrane helix</keyword>
<keyword evidence="8" id="KW-0812">Transmembrane</keyword>
<comment type="caution">
    <text evidence="10">The sequence shown here is derived from an EMBL/GenBank/DDBJ whole genome shotgun (WGS) entry which is preliminary data.</text>
</comment>
<dbReference type="PROSITE" id="PS50280">
    <property type="entry name" value="SET"/>
    <property type="match status" value="1"/>
</dbReference>
<dbReference type="Proteomes" id="UP001385951">
    <property type="component" value="Unassembled WGS sequence"/>
</dbReference>
<evidence type="ECO:0000256" key="1">
    <source>
        <dbReference type="ARBA" id="ARBA00022603"/>
    </source>
</evidence>
<evidence type="ECO:0000256" key="5">
    <source>
        <dbReference type="ARBA" id="ARBA00044528"/>
    </source>
</evidence>
<dbReference type="EMBL" id="JASBNA010000001">
    <property type="protein sequence ID" value="KAK7695745.1"/>
    <property type="molecule type" value="Genomic_DNA"/>
</dbReference>
<proteinExistence type="predicted"/>
<reference evidence="10 11" key="1">
    <citation type="submission" date="2022-09" db="EMBL/GenBank/DDBJ databases">
        <authorList>
            <person name="Palmer J.M."/>
        </authorList>
    </citation>
    <scope>NUCLEOTIDE SEQUENCE [LARGE SCALE GENOMIC DNA]</scope>
    <source>
        <strain evidence="10 11">DSM 7382</strain>
    </source>
</reference>
<feature type="compositionally biased region" description="Basic and acidic residues" evidence="7">
    <location>
        <begin position="153"/>
        <end position="169"/>
    </location>
</feature>
<protein>
    <recommendedName>
        <fullName evidence="5">Histone-lysine N-methyltransferase SET5</fullName>
    </recommendedName>
    <alternativeName>
        <fullName evidence="4">SET domain-containing protein 5</fullName>
    </alternativeName>
</protein>
<feature type="transmembrane region" description="Helical" evidence="8">
    <location>
        <begin position="12"/>
        <end position="32"/>
    </location>
</feature>
<dbReference type="InterPro" id="IPR001214">
    <property type="entry name" value="SET_dom"/>
</dbReference>
<keyword evidence="1" id="KW-0489">Methyltransferase</keyword>
<comment type="catalytic activity">
    <reaction evidence="6">
        <text>L-lysyl-[histone] + S-adenosyl-L-methionine = N(6)-methyl-L-lysyl-[histone] + S-adenosyl-L-homocysteine + H(+)</text>
        <dbReference type="Rhea" id="RHEA:10024"/>
        <dbReference type="Rhea" id="RHEA-COMP:9845"/>
        <dbReference type="Rhea" id="RHEA-COMP:9846"/>
        <dbReference type="ChEBI" id="CHEBI:15378"/>
        <dbReference type="ChEBI" id="CHEBI:29969"/>
        <dbReference type="ChEBI" id="CHEBI:57856"/>
        <dbReference type="ChEBI" id="CHEBI:59789"/>
        <dbReference type="ChEBI" id="CHEBI:61929"/>
    </reaction>
    <physiologicalReaction direction="left-to-right" evidence="6">
        <dbReference type="Rhea" id="RHEA:10025"/>
    </physiologicalReaction>
</comment>
<evidence type="ECO:0000256" key="6">
    <source>
        <dbReference type="ARBA" id="ARBA00048619"/>
    </source>
</evidence>
<evidence type="ECO:0000256" key="7">
    <source>
        <dbReference type="SAM" id="MobiDB-lite"/>
    </source>
</evidence>
<name>A0AAW0GR74_9APHY</name>
<dbReference type="GO" id="GO:0045814">
    <property type="term" value="P:negative regulation of gene expression, epigenetic"/>
    <property type="evidence" value="ECO:0007669"/>
    <property type="project" value="TreeGrafter"/>
</dbReference>
<keyword evidence="3" id="KW-0949">S-adenosyl-L-methionine</keyword>
<sequence>MLMVYSLVKDVRIGYTSPFLRVTIYLILVLFLKPVVGERPEDQERTRIPHGTSRQIGTAVYIVSSYIGHSCSPSAKPTFSSGTTELSIVASKSIKKGDEITVSYVDASQHEGESAEDARRRRRFELARGWRFKCECDRCLSEATEESTENDVIVEKDESKVERMVERLDNGPVSETKTSESLGPD</sequence>
<keyword evidence="8" id="KW-0472">Membrane</keyword>
<dbReference type="InterPro" id="IPR046341">
    <property type="entry name" value="SET_dom_sf"/>
</dbReference>
<evidence type="ECO:0000256" key="8">
    <source>
        <dbReference type="SAM" id="Phobius"/>
    </source>
</evidence>
<evidence type="ECO:0000313" key="11">
    <source>
        <dbReference type="Proteomes" id="UP001385951"/>
    </source>
</evidence>
<keyword evidence="11" id="KW-1185">Reference proteome</keyword>
<feature type="compositionally biased region" description="Polar residues" evidence="7">
    <location>
        <begin position="173"/>
        <end position="185"/>
    </location>
</feature>